<dbReference type="OrthoDB" id="3940819at2759"/>
<sequence length="291" mass="33312">MDMCSKQMAAFSSYLSSIDTQHRDWRWQLKSSEEEDPKARDKRIWDALESTSNAAEQAGQKGYRTGKNVPLLAAIQNAIQIDLQEIREYDAHDRDGIRHVQRSAASLTQRYFPSKDREIQSQERDDEITILSDEDETLEYANSSGLVHLPRGRASSKARKSSQALRLSRSPSVSASRSSPMRSAPTVEETRLPSELLSLQRQALSSSQALQQEQEKFGLEKERLKLEQEKLAFEKERLAWERERRGGRGETRVLRQGWKFSLARPSEDGVYRSGCYGITFKTQSTYFLAPF</sequence>
<feature type="compositionally biased region" description="Basic residues" evidence="2">
    <location>
        <begin position="150"/>
        <end position="160"/>
    </location>
</feature>
<dbReference type="Proteomes" id="UP000800093">
    <property type="component" value="Unassembled WGS sequence"/>
</dbReference>
<dbReference type="AlphaFoldDB" id="A0A9P4K5A2"/>
<reference evidence="4" key="1">
    <citation type="journal article" date="2020" name="Stud. Mycol.">
        <title>101 Dothideomycetes genomes: A test case for predicting lifestyles and emergence of pathogens.</title>
        <authorList>
            <person name="Haridas S."/>
            <person name="Albert R."/>
            <person name="Binder M."/>
            <person name="Bloem J."/>
            <person name="LaButti K."/>
            <person name="Salamov A."/>
            <person name="Andreopoulos B."/>
            <person name="Baker S."/>
            <person name="Barry K."/>
            <person name="Bills G."/>
            <person name="Bluhm B."/>
            <person name="Cannon C."/>
            <person name="Castanera R."/>
            <person name="Culley D."/>
            <person name="Daum C."/>
            <person name="Ezra D."/>
            <person name="Gonzalez J."/>
            <person name="Henrissat B."/>
            <person name="Kuo A."/>
            <person name="Liang C."/>
            <person name="Lipzen A."/>
            <person name="Lutzoni F."/>
            <person name="Magnuson J."/>
            <person name="Mondo S."/>
            <person name="Nolan M."/>
            <person name="Ohm R."/>
            <person name="Pangilinan J."/>
            <person name="Park H.-J."/>
            <person name="Ramirez L."/>
            <person name="Alfaro M."/>
            <person name="Sun H."/>
            <person name="Tritt A."/>
            <person name="Yoshinaga Y."/>
            <person name="Zwiers L.-H."/>
            <person name="Turgeon B."/>
            <person name="Goodwin S."/>
            <person name="Spatafora J."/>
            <person name="Crous P."/>
            <person name="Grigoriev I."/>
        </authorList>
    </citation>
    <scope>NUCLEOTIDE SEQUENCE [LARGE SCALE GENOMIC DNA]</scope>
    <source>
        <strain evidence="4">CBS 304.66</strain>
    </source>
</reference>
<feature type="compositionally biased region" description="Low complexity" evidence="2">
    <location>
        <begin position="161"/>
        <end position="185"/>
    </location>
</feature>
<keyword evidence="4" id="KW-1185">Reference proteome</keyword>
<evidence type="ECO:0000256" key="2">
    <source>
        <dbReference type="SAM" id="MobiDB-lite"/>
    </source>
</evidence>
<evidence type="ECO:0000256" key="1">
    <source>
        <dbReference type="SAM" id="Coils"/>
    </source>
</evidence>
<feature type="coiled-coil region" evidence="1">
    <location>
        <begin position="207"/>
        <end position="243"/>
    </location>
</feature>
<name>A0A9P4K5A2_9PLEO</name>
<feature type="region of interest" description="Disordered" evidence="2">
    <location>
        <begin position="149"/>
        <end position="191"/>
    </location>
</feature>
<organism evidence="3 4">
    <name type="scientific">Lojkania enalia</name>
    <dbReference type="NCBI Taxonomy" id="147567"/>
    <lineage>
        <taxon>Eukaryota</taxon>
        <taxon>Fungi</taxon>
        <taxon>Dikarya</taxon>
        <taxon>Ascomycota</taxon>
        <taxon>Pezizomycotina</taxon>
        <taxon>Dothideomycetes</taxon>
        <taxon>Pleosporomycetidae</taxon>
        <taxon>Pleosporales</taxon>
        <taxon>Pleosporales incertae sedis</taxon>
        <taxon>Lojkania</taxon>
    </lineage>
</organism>
<proteinExistence type="predicted"/>
<dbReference type="EMBL" id="ML986635">
    <property type="protein sequence ID" value="KAF2262867.1"/>
    <property type="molecule type" value="Genomic_DNA"/>
</dbReference>
<keyword evidence="1" id="KW-0175">Coiled coil</keyword>
<comment type="caution">
    <text evidence="3">The sequence shown here is derived from an EMBL/GenBank/DDBJ whole genome shotgun (WGS) entry which is preliminary data.</text>
</comment>
<gene>
    <name evidence="3" type="ORF">CC78DRAFT_545498</name>
</gene>
<evidence type="ECO:0000313" key="4">
    <source>
        <dbReference type="Proteomes" id="UP000800093"/>
    </source>
</evidence>
<accession>A0A9P4K5A2</accession>
<evidence type="ECO:0000313" key="3">
    <source>
        <dbReference type="EMBL" id="KAF2262867.1"/>
    </source>
</evidence>
<protein>
    <submittedName>
        <fullName evidence="3">Uncharacterized protein</fullName>
    </submittedName>
</protein>